<dbReference type="EMBL" id="JBHZPY010000009">
    <property type="protein sequence ID" value="MFE3871794.1"/>
    <property type="molecule type" value="Genomic_DNA"/>
</dbReference>
<dbReference type="RefSeq" id="WP_379852129.1">
    <property type="nucleotide sequence ID" value="NZ_JBHZPY010000009.1"/>
</dbReference>
<keyword evidence="2" id="KW-1185">Reference proteome</keyword>
<sequence length="110" mass="12882">MKKIFFLLPLILLFYCKNRPKHKEINDLFLFNIQVLIQDVSRLELLVKSDSISTQIQKQFLNAHQNYKKVEMLSEYYFPVVSKAINGPALDEYEEDEGKTVPPEDVSQNC</sequence>
<accession>A0ABW6I699</accession>
<reference evidence="1 2" key="1">
    <citation type="submission" date="2024-06" db="EMBL/GenBank/DDBJ databases">
        <title>Flavobacterium spp. isolated from glacier.</title>
        <authorList>
            <person name="Han D."/>
        </authorList>
    </citation>
    <scope>NUCLEOTIDE SEQUENCE [LARGE SCALE GENOMIC DNA]</scope>
    <source>
        <strain evidence="1 2">ZS1P70</strain>
    </source>
</reference>
<evidence type="ECO:0000313" key="1">
    <source>
        <dbReference type="EMBL" id="MFE3871794.1"/>
    </source>
</evidence>
<evidence type="ECO:0000313" key="2">
    <source>
        <dbReference type="Proteomes" id="UP001600107"/>
    </source>
</evidence>
<organism evidence="1 2">
    <name type="scientific">Flavobacterium zhoui</name>
    <dbReference type="NCBI Taxonomy" id="3230414"/>
    <lineage>
        <taxon>Bacteria</taxon>
        <taxon>Pseudomonadati</taxon>
        <taxon>Bacteroidota</taxon>
        <taxon>Flavobacteriia</taxon>
        <taxon>Flavobacteriales</taxon>
        <taxon>Flavobacteriaceae</taxon>
        <taxon>Flavobacterium</taxon>
    </lineage>
</organism>
<comment type="caution">
    <text evidence="1">The sequence shown here is derived from an EMBL/GenBank/DDBJ whole genome shotgun (WGS) entry which is preliminary data.</text>
</comment>
<protein>
    <submittedName>
        <fullName evidence="1">Uncharacterized protein</fullName>
    </submittedName>
</protein>
<proteinExistence type="predicted"/>
<gene>
    <name evidence="1" type="ORF">ACFX5F_11235</name>
</gene>
<dbReference type="Proteomes" id="UP001600107">
    <property type="component" value="Unassembled WGS sequence"/>
</dbReference>
<name>A0ABW6I699_9FLAO</name>